<dbReference type="Gene3D" id="2.40.30.100">
    <property type="entry name" value="AF2212/PG0164-like"/>
    <property type="match status" value="1"/>
</dbReference>
<proteinExistence type="predicted"/>
<protein>
    <recommendedName>
        <fullName evidence="3">DUF1905 domain-containing protein</fullName>
    </recommendedName>
</protein>
<dbReference type="InterPro" id="IPR015018">
    <property type="entry name" value="DUF1905"/>
</dbReference>
<dbReference type="SUPFAM" id="SSF141694">
    <property type="entry name" value="AF2212/PG0164-like"/>
    <property type="match status" value="1"/>
</dbReference>
<comment type="caution">
    <text evidence="1">The sequence shown here is derived from an EMBL/GenBank/DDBJ whole genome shotgun (WGS) entry which is preliminary data.</text>
</comment>
<name>I2GJD1_9BACT</name>
<accession>I2GJD1</accession>
<dbReference type="STRING" id="1185876.BN8_03144"/>
<sequence>MPRFSFEQPIRQLDKRQGGYYHLVVAADVVNQFEKQRATRLICVIDQLVSFPCGLNHLGDGNFYIIIATQQLKKTGKKLGDTVVFEIFEDPNPLGIDMPEVLQVLLDQDDDAKQTFDTLTDGKKRSLIYSIKGVRDIDKQVQKIMSFLNDQKTKKR</sequence>
<dbReference type="AlphaFoldDB" id="I2GJD1"/>
<dbReference type="OrthoDB" id="959664at2"/>
<dbReference type="InterPro" id="IPR037079">
    <property type="entry name" value="AF2212/PG0164-like_sf"/>
</dbReference>
<keyword evidence="2" id="KW-1185">Reference proteome</keyword>
<dbReference type="Pfam" id="PF08922">
    <property type="entry name" value="DUF1905"/>
    <property type="match status" value="1"/>
</dbReference>
<dbReference type="eggNOG" id="COG4430">
    <property type="taxonomic scope" value="Bacteria"/>
</dbReference>
<evidence type="ECO:0000313" key="1">
    <source>
        <dbReference type="EMBL" id="CCH54006.1"/>
    </source>
</evidence>
<dbReference type="Pfam" id="PF13376">
    <property type="entry name" value="OmdA"/>
    <property type="match status" value="1"/>
</dbReference>
<gene>
    <name evidence="1" type="ORF">BN8_03144</name>
</gene>
<reference evidence="1 2" key="1">
    <citation type="journal article" date="2012" name="J. Bacteriol.">
        <title>Genome Sequence of the Filamentous Bacterium Fibrisoma limi BUZ 3T.</title>
        <authorList>
            <person name="Filippini M."/>
            <person name="Qi W."/>
            <person name="Jaenicke S."/>
            <person name="Goesmann A."/>
            <person name="Smits T.H."/>
            <person name="Bagheri H.C."/>
        </authorList>
    </citation>
    <scope>NUCLEOTIDE SEQUENCE [LARGE SCALE GENOMIC DNA]</scope>
    <source>
        <strain evidence="2">BUZ 3T</strain>
    </source>
</reference>
<dbReference type="RefSeq" id="WP_009282586.1">
    <property type="nucleotide sequence ID" value="NZ_CAIT01000006.1"/>
</dbReference>
<dbReference type="EMBL" id="CAIT01000006">
    <property type="protein sequence ID" value="CCH54006.1"/>
    <property type="molecule type" value="Genomic_DNA"/>
</dbReference>
<evidence type="ECO:0000313" key="2">
    <source>
        <dbReference type="Proteomes" id="UP000009309"/>
    </source>
</evidence>
<evidence type="ECO:0008006" key="3">
    <source>
        <dbReference type="Google" id="ProtNLM"/>
    </source>
</evidence>
<organism evidence="1 2">
    <name type="scientific">Fibrisoma limi BUZ 3</name>
    <dbReference type="NCBI Taxonomy" id="1185876"/>
    <lineage>
        <taxon>Bacteria</taxon>
        <taxon>Pseudomonadati</taxon>
        <taxon>Bacteroidota</taxon>
        <taxon>Cytophagia</taxon>
        <taxon>Cytophagales</taxon>
        <taxon>Spirosomataceae</taxon>
        <taxon>Fibrisoma</taxon>
    </lineage>
</organism>
<dbReference type="Proteomes" id="UP000009309">
    <property type="component" value="Unassembled WGS sequence"/>
</dbReference>